<dbReference type="GO" id="GO:0042158">
    <property type="term" value="P:lipoprotein biosynthetic process"/>
    <property type="evidence" value="ECO:0007669"/>
    <property type="project" value="InterPro"/>
</dbReference>
<dbReference type="GO" id="GO:0005886">
    <property type="term" value="C:plasma membrane"/>
    <property type="evidence" value="ECO:0007669"/>
    <property type="project" value="InterPro"/>
</dbReference>
<sequence length="60" mass="7221">MFFTYPIWYSIGMFFIEGMRTYSLMLTSHLRLSQVISIVLLMTVRRMKGFSKDRYLNTEV</sequence>
<dbReference type="Pfam" id="PF01790">
    <property type="entry name" value="LGT"/>
    <property type="match status" value="1"/>
</dbReference>
<name>A0A4R5VPD7_9BACI</name>
<proteinExistence type="predicted"/>
<keyword evidence="1" id="KW-0812">Transmembrane</keyword>
<dbReference type="InterPro" id="IPR001640">
    <property type="entry name" value="Lgt"/>
</dbReference>
<protein>
    <submittedName>
        <fullName evidence="2">Uncharacterized protein</fullName>
    </submittedName>
</protein>
<organism evidence="2 3">
    <name type="scientific">Bacillus salipaludis</name>
    <dbReference type="NCBI Taxonomy" id="2547811"/>
    <lineage>
        <taxon>Bacteria</taxon>
        <taxon>Bacillati</taxon>
        <taxon>Bacillota</taxon>
        <taxon>Bacilli</taxon>
        <taxon>Bacillales</taxon>
        <taxon>Bacillaceae</taxon>
        <taxon>Bacillus</taxon>
    </lineage>
</organism>
<keyword evidence="1" id="KW-1133">Transmembrane helix</keyword>
<keyword evidence="1" id="KW-0472">Membrane</keyword>
<evidence type="ECO:0000256" key="1">
    <source>
        <dbReference type="SAM" id="Phobius"/>
    </source>
</evidence>
<dbReference type="AlphaFoldDB" id="A0A4R5VPD7"/>
<comment type="caution">
    <text evidence="2">The sequence shown here is derived from an EMBL/GenBank/DDBJ whole genome shotgun (WGS) entry which is preliminary data.</text>
</comment>
<dbReference type="GO" id="GO:0008961">
    <property type="term" value="F:phosphatidylglycerol-prolipoprotein diacylglyceryl transferase activity"/>
    <property type="evidence" value="ECO:0007669"/>
    <property type="project" value="InterPro"/>
</dbReference>
<gene>
    <name evidence="2" type="ORF">E2K98_19205</name>
</gene>
<dbReference type="Proteomes" id="UP000295132">
    <property type="component" value="Unassembled WGS sequence"/>
</dbReference>
<accession>A0A4R5VPD7</accession>
<evidence type="ECO:0000313" key="2">
    <source>
        <dbReference type="EMBL" id="TDK59369.1"/>
    </source>
</evidence>
<reference evidence="2 3" key="1">
    <citation type="submission" date="2019-03" db="EMBL/GenBank/DDBJ databases">
        <title>Bacillus niacini sp. nov. a Nicotinate-Metabolizing Mesophile Isolated from Soil.</title>
        <authorList>
            <person name="Zhang G."/>
        </authorList>
    </citation>
    <scope>NUCLEOTIDE SEQUENCE [LARGE SCALE GENOMIC DNA]</scope>
    <source>
        <strain evidence="2 3">WN066</strain>
    </source>
</reference>
<dbReference type="EMBL" id="SMYO01000009">
    <property type="protein sequence ID" value="TDK59369.1"/>
    <property type="molecule type" value="Genomic_DNA"/>
</dbReference>
<feature type="transmembrane region" description="Helical" evidence="1">
    <location>
        <begin position="22"/>
        <end position="44"/>
    </location>
</feature>
<evidence type="ECO:0000313" key="3">
    <source>
        <dbReference type="Proteomes" id="UP000295132"/>
    </source>
</evidence>